<feature type="transmembrane region" description="Helical" evidence="7">
    <location>
        <begin position="28"/>
        <end position="49"/>
    </location>
</feature>
<dbReference type="Pfam" id="PF01569">
    <property type="entry name" value="PAP2"/>
    <property type="match status" value="1"/>
</dbReference>
<organism evidence="9 10">
    <name type="scientific">Actinacidiphila bryophytorum</name>
    <dbReference type="NCBI Taxonomy" id="1436133"/>
    <lineage>
        <taxon>Bacteria</taxon>
        <taxon>Bacillati</taxon>
        <taxon>Actinomycetota</taxon>
        <taxon>Actinomycetes</taxon>
        <taxon>Kitasatosporales</taxon>
        <taxon>Streptomycetaceae</taxon>
        <taxon>Actinacidiphila</taxon>
    </lineage>
</organism>
<dbReference type="SMART" id="SM00014">
    <property type="entry name" value="acidPPc"/>
    <property type="match status" value="1"/>
</dbReference>
<dbReference type="InterPro" id="IPR000326">
    <property type="entry name" value="PAP2/HPO"/>
</dbReference>
<accession>A0A9W4MGT0</accession>
<dbReference type="Proteomes" id="UP001153328">
    <property type="component" value="Unassembled WGS sequence"/>
</dbReference>
<evidence type="ECO:0000256" key="2">
    <source>
        <dbReference type="ARBA" id="ARBA00022475"/>
    </source>
</evidence>
<evidence type="ECO:0000256" key="1">
    <source>
        <dbReference type="ARBA" id="ARBA00004651"/>
    </source>
</evidence>
<sequence>MMTSKFDAGLYRWVTDLAHRTPQPLDDVIRFFSDYGLGVFAVMMLAVWWRARSADAARMAAALCVPLVVVAVFLVNDLVKSAFAEQRPCQTLHTVTVETCPGLGDYAFPSNHTAIAAACAVALLLASRRTGLYAIPVALLMGASRVWIGVHYPHDVLAALVLGTLVGWPLALASRRAAPVVVRLRETRLKALVSSATAV</sequence>
<dbReference type="InterPro" id="IPR036938">
    <property type="entry name" value="PAP2/HPO_sf"/>
</dbReference>
<comment type="caution">
    <text evidence="9">The sequence shown here is derived from an EMBL/GenBank/DDBJ whole genome shotgun (WGS) entry which is preliminary data.</text>
</comment>
<feature type="transmembrane region" description="Helical" evidence="7">
    <location>
        <begin position="106"/>
        <end position="125"/>
    </location>
</feature>
<protein>
    <submittedName>
        <fullName evidence="9">Undecaprenyl-diphosphatase</fullName>
    </submittedName>
</protein>
<evidence type="ECO:0000256" key="5">
    <source>
        <dbReference type="ARBA" id="ARBA00022989"/>
    </source>
</evidence>
<evidence type="ECO:0000256" key="7">
    <source>
        <dbReference type="SAM" id="Phobius"/>
    </source>
</evidence>
<feature type="domain" description="Phosphatidic acid phosphatase type 2/haloperoxidase" evidence="8">
    <location>
        <begin position="61"/>
        <end position="171"/>
    </location>
</feature>
<keyword evidence="3 7" id="KW-0812">Transmembrane</keyword>
<name>A0A9W4MGT0_9ACTN</name>
<keyword evidence="2" id="KW-1003">Cell membrane</keyword>
<feature type="transmembrane region" description="Helical" evidence="7">
    <location>
        <begin position="56"/>
        <end position="75"/>
    </location>
</feature>
<dbReference type="PANTHER" id="PTHR14969">
    <property type="entry name" value="SPHINGOSINE-1-PHOSPHATE PHOSPHOHYDROLASE"/>
    <property type="match status" value="1"/>
</dbReference>
<gene>
    <name evidence="9" type="ORF">SBRY_30456</name>
</gene>
<keyword evidence="6 7" id="KW-0472">Membrane</keyword>
<keyword evidence="10" id="KW-1185">Reference proteome</keyword>
<feature type="transmembrane region" description="Helical" evidence="7">
    <location>
        <begin position="132"/>
        <end position="150"/>
    </location>
</feature>
<dbReference type="Gene3D" id="1.20.144.10">
    <property type="entry name" value="Phosphatidic acid phosphatase type 2/haloperoxidase"/>
    <property type="match status" value="1"/>
</dbReference>
<dbReference type="GO" id="GO:0016787">
    <property type="term" value="F:hydrolase activity"/>
    <property type="evidence" value="ECO:0007669"/>
    <property type="project" value="UniProtKB-KW"/>
</dbReference>
<dbReference type="GO" id="GO:0005886">
    <property type="term" value="C:plasma membrane"/>
    <property type="evidence" value="ECO:0007669"/>
    <property type="project" value="UniProtKB-SubCell"/>
</dbReference>
<reference evidence="9" key="1">
    <citation type="submission" date="2021-06" db="EMBL/GenBank/DDBJ databases">
        <authorList>
            <person name="Arsene-Ploetze F."/>
        </authorList>
    </citation>
    <scope>NUCLEOTIDE SEQUENCE</scope>
    <source>
        <strain evidence="9">SBRY1</strain>
    </source>
</reference>
<proteinExistence type="predicted"/>
<keyword evidence="5 7" id="KW-1133">Transmembrane helix</keyword>
<evidence type="ECO:0000259" key="8">
    <source>
        <dbReference type="SMART" id="SM00014"/>
    </source>
</evidence>
<evidence type="ECO:0000256" key="6">
    <source>
        <dbReference type="ARBA" id="ARBA00023136"/>
    </source>
</evidence>
<evidence type="ECO:0000313" key="9">
    <source>
        <dbReference type="EMBL" id="CAG7640697.1"/>
    </source>
</evidence>
<dbReference type="EMBL" id="CAJVAX010000017">
    <property type="protein sequence ID" value="CAG7640697.1"/>
    <property type="molecule type" value="Genomic_DNA"/>
</dbReference>
<dbReference type="PANTHER" id="PTHR14969:SF62">
    <property type="entry name" value="DECAPRENYLPHOSPHORYL-5-PHOSPHORIBOSE PHOSPHATASE RV3807C-RELATED"/>
    <property type="match status" value="1"/>
</dbReference>
<feature type="transmembrane region" description="Helical" evidence="7">
    <location>
        <begin position="156"/>
        <end position="173"/>
    </location>
</feature>
<comment type="subcellular location">
    <subcellularLocation>
        <location evidence="1">Cell membrane</location>
        <topology evidence="1">Multi-pass membrane protein</topology>
    </subcellularLocation>
</comment>
<dbReference type="SUPFAM" id="SSF48317">
    <property type="entry name" value="Acid phosphatase/Vanadium-dependent haloperoxidase"/>
    <property type="match status" value="1"/>
</dbReference>
<keyword evidence="4" id="KW-0378">Hydrolase</keyword>
<dbReference type="AlphaFoldDB" id="A0A9W4MGT0"/>
<evidence type="ECO:0000313" key="10">
    <source>
        <dbReference type="Proteomes" id="UP001153328"/>
    </source>
</evidence>
<evidence type="ECO:0000256" key="3">
    <source>
        <dbReference type="ARBA" id="ARBA00022692"/>
    </source>
</evidence>
<evidence type="ECO:0000256" key="4">
    <source>
        <dbReference type="ARBA" id="ARBA00022801"/>
    </source>
</evidence>